<evidence type="ECO:0000256" key="2">
    <source>
        <dbReference type="SAM" id="SignalP"/>
    </source>
</evidence>
<evidence type="ECO:0000259" key="3">
    <source>
        <dbReference type="Pfam" id="PF03413"/>
    </source>
</evidence>
<keyword evidence="2" id="KW-0732">Signal</keyword>
<accession>A0ABW7HJ89</accession>
<keyword evidence="5" id="KW-1185">Reference proteome</keyword>
<dbReference type="Gene3D" id="3.10.450.40">
    <property type="match status" value="1"/>
</dbReference>
<feature type="chain" id="PRO_5045065792" evidence="2">
    <location>
        <begin position="24"/>
        <end position="120"/>
    </location>
</feature>
<dbReference type="Proteomes" id="UP001606134">
    <property type="component" value="Unassembled WGS sequence"/>
</dbReference>
<comment type="caution">
    <text evidence="4">The sequence shown here is derived from an EMBL/GenBank/DDBJ whole genome shotgun (WGS) entry which is preliminary data.</text>
</comment>
<dbReference type="EMBL" id="JBIGIC010000017">
    <property type="protein sequence ID" value="MFG6489992.1"/>
    <property type="molecule type" value="Genomic_DNA"/>
</dbReference>
<organism evidence="4 5">
    <name type="scientific">Pelomonas candidula</name>
    <dbReference type="NCBI Taxonomy" id="3299025"/>
    <lineage>
        <taxon>Bacteria</taxon>
        <taxon>Pseudomonadati</taxon>
        <taxon>Pseudomonadota</taxon>
        <taxon>Betaproteobacteria</taxon>
        <taxon>Burkholderiales</taxon>
        <taxon>Sphaerotilaceae</taxon>
        <taxon>Roseateles</taxon>
    </lineage>
</organism>
<protein>
    <submittedName>
        <fullName evidence="4">PepSY domain-containing protein</fullName>
    </submittedName>
</protein>
<feature type="signal peptide" evidence="2">
    <location>
        <begin position="1"/>
        <end position="23"/>
    </location>
</feature>
<sequence>MNRRYIYALLSASLIAAGALAYAESGEPRSGEPETDAVPVTQAPISLLQAVQTAELRAAGKARQAEYTHGRQGWVYEVEVVSNAGVFDVHVDATNGTVLSSELDKLDRDGRHGEHDDGED</sequence>
<dbReference type="Pfam" id="PF03413">
    <property type="entry name" value="PepSY"/>
    <property type="match status" value="1"/>
</dbReference>
<feature type="compositionally biased region" description="Basic and acidic residues" evidence="1">
    <location>
        <begin position="102"/>
        <end position="120"/>
    </location>
</feature>
<dbReference type="InterPro" id="IPR025711">
    <property type="entry name" value="PepSY"/>
</dbReference>
<evidence type="ECO:0000313" key="5">
    <source>
        <dbReference type="Proteomes" id="UP001606134"/>
    </source>
</evidence>
<dbReference type="RefSeq" id="WP_394416645.1">
    <property type="nucleotide sequence ID" value="NZ_JBIGIC010000017.1"/>
</dbReference>
<evidence type="ECO:0000313" key="4">
    <source>
        <dbReference type="EMBL" id="MFG6489992.1"/>
    </source>
</evidence>
<feature type="domain" description="PepSY" evidence="3">
    <location>
        <begin position="44"/>
        <end position="102"/>
    </location>
</feature>
<evidence type="ECO:0000256" key="1">
    <source>
        <dbReference type="SAM" id="MobiDB-lite"/>
    </source>
</evidence>
<reference evidence="4 5" key="1">
    <citation type="submission" date="2024-08" db="EMBL/GenBank/DDBJ databases">
        <authorList>
            <person name="Lu H."/>
        </authorList>
    </citation>
    <scope>NUCLEOTIDE SEQUENCE [LARGE SCALE GENOMIC DNA]</scope>
    <source>
        <strain evidence="4 5">BYS78W</strain>
    </source>
</reference>
<name>A0ABW7HJ89_9BURK</name>
<gene>
    <name evidence="4" type="ORF">ACG04R_25170</name>
</gene>
<feature type="region of interest" description="Disordered" evidence="1">
    <location>
        <begin position="101"/>
        <end position="120"/>
    </location>
</feature>
<proteinExistence type="predicted"/>